<dbReference type="Proteomes" id="UP001057702">
    <property type="component" value="Unassembled WGS sequence"/>
</dbReference>
<dbReference type="RefSeq" id="WP_255917954.1">
    <property type="nucleotide sequence ID" value="NZ_JANFNG010000001.1"/>
</dbReference>
<gene>
    <name evidence="1" type="ORF">NGB36_00320</name>
</gene>
<dbReference type="InterPro" id="IPR036713">
    <property type="entry name" value="TmoB-like_sf"/>
</dbReference>
<evidence type="ECO:0000313" key="2">
    <source>
        <dbReference type="Proteomes" id="UP001057702"/>
    </source>
</evidence>
<evidence type="ECO:0000313" key="1">
    <source>
        <dbReference type="EMBL" id="MCQ4079099.1"/>
    </source>
</evidence>
<dbReference type="Pfam" id="PF06234">
    <property type="entry name" value="TmoB"/>
    <property type="match status" value="1"/>
</dbReference>
<dbReference type="EMBL" id="JANFNG010000001">
    <property type="protein sequence ID" value="MCQ4079099.1"/>
    <property type="molecule type" value="Genomic_DNA"/>
</dbReference>
<dbReference type="InterPro" id="IPR009355">
    <property type="entry name" value="Toluene_mOase_B"/>
</dbReference>
<accession>A0ABT1PN54</accession>
<dbReference type="Gene3D" id="3.10.20.270">
    <property type="entry name" value="TmoB-like"/>
    <property type="match status" value="1"/>
</dbReference>
<name>A0ABT1PN54_9ACTN</name>
<organism evidence="1 2">
    <name type="scientific">Streptomyces humicola</name>
    <dbReference type="NCBI Taxonomy" id="2953240"/>
    <lineage>
        <taxon>Bacteria</taxon>
        <taxon>Bacillati</taxon>
        <taxon>Actinomycetota</taxon>
        <taxon>Actinomycetes</taxon>
        <taxon>Kitasatosporales</taxon>
        <taxon>Streptomycetaceae</taxon>
        <taxon>Streptomyces</taxon>
    </lineage>
</organism>
<proteinExistence type="predicted"/>
<comment type="caution">
    <text evidence="1">The sequence shown here is derived from an EMBL/GenBank/DDBJ whole genome shotgun (WGS) entry which is preliminary data.</text>
</comment>
<keyword evidence="2" id="KW-1185">Reference proteome</keyword>
<sequence length="82" mass="8896">MIIPLYGFFEGDFLGLVLIAMPDQPVSTLAEQLSGWVLDLRVDRTGGALEVLNEAGEILDQSKSIEEAGLGYGDMFHVRQAA</sequence>
<reference evidence="1" key="1">
    <citation type="submission" date="2022-06" db="EMBL/GenBank/DDBJ databases">
        <title>Draft genome sequence of Streptomyces sp. RB6PN25 isolated from peat swamp forest in Thailand.</title>
        <authorList>
            <person name="Duangmal K."/>
            <person name="Klaysubun C."/>
        </authorList>
    </citation>
    <scope>NUCLEOTIDE SEQUENCE</scope>
    <source>
        <strain evidence="1">RB6PN25</strain>
    </source>
</reference>
<protein>
    <submittedName>
        <fullName evidence="1">Uncharacterized protein</fullName>
    </submittedName>
</protein>